<dbReference type="InterPro" id="IPR036388">
    <property type="entry name" value="WH-like_DNA-bd_sf"/>
</dbReference>
<dbReference type="InterPro" id="IPR000847">
    <property type="entry name" value="LysR_HTH_N"/>
</dbReference>
<dbReference type="Pfam" id="PF00126">
    <property type="entry name" value="HTH_1"/>
    <property type="match status" value="1"/>
</dbReference>
<organism evidence="6 7">
    <name type="scientific">Marivibrio halodurans</name>
    <dbReference type="NCBI Taxonomy" id="2039722"/>
    <lineage>
        <taxon>Bacteria</taxon>
        <taxon>Pseudomonadati</taxon>
        <taxon>Pseudomonadota</taxon>
        <taxon>Alphaproteobacteria</taxon>
        <taxon>Rhodospirillales</taxon>
        <taxon>Rhodospirillaceae</taxon>
        <taxon>Marivibrio</taxon>
    </lineage>
</organism>
<evidence type="ECO:0000313" key="6">
    <source>
        <dbReference type="EMBL" id="MBP5858778.1"/>
    </source>
</evidence>
<sequence length="283" mass="29960">MRSLDPDHLRSFLAFCEGGTLLRAAQAVGRSPAALTAQMKLLEEAAGGPILERTGRTLALTPLGEVLRAEARSILQAHEAALSRLRGERAEERVALGISHDFADTRLEDCLRGFSTAHPGARLVLHVGTSAYLNRLRDDGALDVAITPGPVTEAEVTGETRLPMEWLAAPDIAEGARPEVLPMALLPPPCDYRTAALAALQARAVAWRVAVESQGLAGLEAALGAGLAVTARTRRWAGARFVTPPADWGLPPLPSLTYRLILRPGSGETPRALARACAALFPG</sequence>
<dbReference type="EMBL" id="JAGMWN010000011">
    <property type="protein sequence ID" value="MBP5858778.1"/>
    <property type="molecule type" value="Genomic_DNA"/>
</dbReference>
<reference evidence="6" key="1">
    <citation type="submission" date="2021-04" db="EMBL/GenBank/DDBJ databases">
        <authorList>
            <person name="Zhang D.-C."/>
        </authorList>
    </citation>
    <scope>NUCLEOTIDE SEQUENCE</scope>
    <source>
        <strain evidence="6">CGMCC 1.15697</strain>
    </source>
</reference>
<dbReference type="RefSeq" id="WP_210683368.1">
    <property type="nucleotide sequence ID" value="NZ_JAGMWN010000011.1"/>
</dbReference>
<dbReference type="GO" id="GO:0003677">
    <property type="term" value="F:DNA binding"/>
    <property type="evidence" value="ECO:0007669"/>
    <property type="project" value="UniProtKB-KW"/>
</dbReference>
<dbReference type="Gene3D" id="1.10.10.10">
    <property type="entry name" value="Winged helix-like DNA-binding domain superfamily/Winged helix DNA-binding domain"/>
    <property type="match status" value="1"/>
</dbReference>
<evidence type="ECO:0000256" key="3">
    <source>
        <dbReference type="ARBA" id="ARBA00023125"/>
    </source>
</evidence>
<comment type="caution">
    <text evidence="6">The sequence shown here is derived from an EMBL/GenBank/DDBJ whole genome shotgun (WGS) entry which is preliminary data.</text>
</comment>
<comment type="similarity">
    <text evidence="1">Belongs to the LysR transcriptional regulatory family.</text>
</comment>
<keyword evidence="4" id="KW-0804">Transcription</keyword>
<dbReference type="PANTHER" id="PTHR30579:SF7">
    <property type="entry name" value="HTH-TYPE TRANSCRIPTIONAL REGULATOR LRHA-RELATED"/>
    <property type="match status" value="1"/>
</dbReference>
<evidence type="ECO:0000256" key="4">
    <source>
        <dbReference type="ARBA" id="ARBA00023163"/>
    </source>
</evidence>
<dbReference type="PANTHER" id="PTHR30579">
    <property type="entry name" value="TRANSCRIPTIONAL REGULATOR"/>
    <property type="match status" value="1"/>
</dbReference>
<dbReference type="PROSITE" id="PS50931">
    <property type="entry name" value="HTH_LYSR"/>
    <property type="match status" value="1"/>
</dbReference>
<dbReference type="SUPFAM" id="SSF46785">
    <property type="entry name" value="Winged helix' DNA-binding domain"/>
    <property type="match status" value="1"/>
</dbReference>
<evidence type="ECO:0000259" key="5">
    <source>
        <dbReference type="PROSITE" id="PS50931"/>
    </source>
</evidence>
<gene>
    <name evidence="6" type="ORF">KAJ83_17300</name>
</gene>
<dbReference type="SUPFAM" id="SSF53850">
    <property type="entry name" value="Periplasmic binding protein-like II"/>
    <property type="match status" value="1"/>
</dbReference>
<name>A0A8J7S597_9PROT</name>
<dbReference type="InterPro" id="IPR005119">
    <property type="entry name" value="LysR_subst-bd"/>
</dbReference>
<protein>
    <submittedName>
        <fullName evidence="6">LysR family transcriptional regulator</fullName>
    </submittedName>
</protein>
<dbReference type="Proteomes" id="UP000672602">
    <property type="component" value="Unassembled WGS sequence"/>
</dbReference>
<dbReference type="Gene3D" id="3.40.190.10">
    <property type="entry name" value="Periplasmic binding protein-like II"/>
    <property type="match status" value="2"/>
</dbReference>
<dbReference type="InterPro" id="IPR036390">
    <property type="entry name" value="WH_DNA-bd_sf"/>
</dbReference>
<evidence type="ECO:0000256" key="1">
    <source>
        <dbReference type="ARBA" id="ARBA00009437"/>
    </source>
</evidence>
<keyword evidence="3" id="KW-0238">DNA-binding</keyword>
<evidence type="ECO:0000313" key="7">
    <source>
        <dbReference type="Proteomes" id="UP000672602"/>
    </source>
</evidence>
<dbReference type="InterPro" id="IPR050176">
    <property type="entry name" value="LTTR"/>
</dbReference>
<keyword evidence="7" id="KW-1185">Reference proteome</keyword>
<evidence type="ECO:0000256" key="2">
    <source>
        <dbReference type="ARBA" id="ARBA00023015"/>
    </source>
</evidence>
<feature type="domain" description="HTH lysR-type" evidence="5">
    <location>
        <begin position="4"/>
        <end position="61"/>
    </location>
</feature>
<dbReference type="AlphaFoldDB" id="A0A8J7S597"/>
<accession>A0A8J7S597</accession>
<dbReference type="Pfam" id="PF03466">
    <property type="entry name" value="LysR_substrate"/>
    <property type="match status" value="1"/>
</dbReference>
<dbReference type="GO" id="GO:0003700">
    <property type="term" value="F:DNA-binding transcription factor activity"/>
    <property type="evidence" value="ECO:0007669"/>
    <property type="project" value="InterPro"/>
</dbReference>
<proteinExistence type="inferred from homology"/>
<keyword evidence="2" id="KW-0805">Transcription regulation</keyword>